<name>A0ACC0LJ82_RHOML</name>
<gene>
    <name evidence="1" type="ORF">RHMOL_Rhmol12G0143400</name>
</gene>
<accession>A0ACC0LJ82</accession>
<keyword evidence="2" id="KW-1185">Reference proteome</keyword>
<evidence type="ECO:0000313" key="1">
    <source>
        <dbReference type="EMBL" id="KAI8528354.1"/>
    </source>
</evidence>
<reference evidence="1" key="1">
    <citation type="submission" date="2022-02" db="EMBL/GenBank/DDBJ databases">
        <title>Plant Genome Project.</title>
        <authorList>
            <person name="Zhang R.-G."/>
        </authorList>
    </citation>
    <scope>NUCLEOTIDE SEQUENCE</scope>
    <source>
        <strain evidence="1">AT1</strain>
    </source>
</reference>
<organism evidence="1 2">
    <name type="scientific">Rhododendron molle</name>
    <name type="common">Chinese azalea</name>
    <name type="synonym">Azalea mollis</name>
    <dbReference type="NCBI Taxonomy" id="49168"/>
    <lineage>
        <taxon>Eukaryota</taxon>
        <taxon>Viridiplantae</taxon>
        <taxon>Streptophyta</taxon>
        <taxon>Embryophyta</taxon>
        <taxon>Tracheophyta</taxon>
        <taxon>Spermatophyta</taxon>
        <taxon>Magnoliopsida</taxon>
        <taxon>eudicotyledons</taxon>
        <taxon>Gunneridae</taxon>
        <taxon>Pentapetalae</taxon>
        <taxon>asterids</taxon>
        <taxon>Ericales</taxon>
        <taxon>Ericaceae</taxon>
        <taxon>Ericoideae</taxon>
        <taxon>Rhodoreae</taxon>
        <taxon>Rhododendron</taxon>
    </lineage>
</organism>
<evidence type="ECO:0000313" key="2">
    <source>
        <dbReference type="Proteomes" id="UP001062846"/>
    </source>
</evidence>
<comment type="caution">
    <text evidence="1">The sequence shown here is derived from an EMBL/GenBank/DDBJ whole genome shotgun (WGS) entry which is preliminary data.</text>
</comment>
<protein>
    <submittedName>
        <fullName evidence="1">Uncharacterized protein</fullName>
    </submittedName>
</protein>
<proteinExistence type="predicted"/>
<dbReference type="Proteomes" id="UP001062846">
    <property type="component" value="Chromosome 12"/>
</dbReference>
<dbReference type="EMBL" id="CM046399">
    <property type="protein sequence ID" value="KAI8528354.1"/>
    <property type="molecule type" value="Genomic_DNA"/>
</dbReference>
<sequence length="145" mass="16908">MVVVVLVLKDEKKLKEERQMLKMNLKIRIYTTEMEYMQITCENQSTNFQTSNAYTKEMYLEYEVHGTSTKGPQQYRAVVSLQNPRKGEVANQRQTQKPRGGSGGDENTRSEVILSERGGNEPITPRRHRTWNPSWQEFGFRGYIT</sequence>